<keyword evidence="8" id="KW-0812">Transmembrane</keyword>
<dbReference type="SUPFAM" id="SSF82895">
    <property type="entry name" value="TSP-1 type 1 repeat"/>
    <property type="match status" value="1"/>
</dbReference>
<dbReference type="SUPFAM" id="SSF57196">
    <property type="entry name" value="EGF/Laminin"/>
    <property type="match status" value="1"/>
</dbReference>
<dbReference type="PROSITE" id="PS00022">
    <property type="entry name" value="EGF_1"/>
    <property type="match status" value="2"/>
</dbReference>
<feature type="compositionally biased region" description="Polar residues" evidence="7">
    <location>
        <begin position="518"/>
        <end position="530"/>
    </location>
</feature>
<evidence type="ECO:0000259" key="10">
    <source>
        <dbReference type="PROSITE" id="PS50026"/>
    </source>
</evidence>
<feature type="disulfide bond" evidence="6">
    <location>
        <begin position="372"/>
        <end position="381"/>
    </location>
</feature>
<evidence type="ECO:0000256" key="1">
    <source>
        <dbReference type="ARBA" id="ARBA00004613"/>
    </source>
</evidence>
<dbReference type="Gene3D" id="2.10.25.10">
    <property type="entry name" value="Laminin"/>
    <property type="match status" value="1"/>
</dbReference>
<dbReference type="AlphaFoldDB" id="A0AAV2TXV1"/>
<dbReference type="GO" id="GO:0045840">
    <property type="term" value="P:positive regulation of mitotic nuclear division"/>
    <property type="evidence" value="ECO:0007669"/>
    <property type="project" value="TreeGrafter"/>
</dbReference>
<evidence type="ECO:0000256" key="9">
    <source>
        <dbReference type="SAM" id="SignalP"/>
    </source>
</evidence>
<keyword evidence="5 6" id="KW-1015">Disulfide bond</keyword>
<evidence type="ECO:0000256" key="5">
    <source>
        <dbReference type="ARBA" id="ARBA00023157"/>
    </source>
</evidence>
<keyword evidence="8" id="KW-1133">Transmembrane helix</keyword>
<dbReference type="PROSITE" id="PS50026">
    <property type="entry name" value="EGF_3"/>
    <property type="match status" value="1"/>
</dbReference>
<dbReference type="GO" id="GO:0005576">
    <property type="term" value="C:extracellular region"/>
    <property type="evidence" value="ECO:0007669"/>
    <property type="project" value="UniProtKB-SubCell"/>
</dbReference>
<feature type="transmembrane region" description="Helical" evidence="8">
    <location>
        <begin position="459"/>
        <end position="479"/>
    </location>
</feature>
<dbReference type="Pfam" id="PF00090">
    <property type="entry name" value="TSP_1"/>
    <property type="match status" value="1"/>
</dbReference>
<dbReference type="InterPro" id="IPR000884">
    <property type="entry name" value="TSP1_rpt"/>
</dbReference>
<name>A0AAV2TXV1_CALDB</name>
<protein>
    <recommendedName>
        <fullName evidence="10">EGF-like domain-containing protein</fullName>
    </recommendedName>
</protein>
<feature type="region of interest" description="Disordered" evidence="7">
    <location>
        <begin position="482"/>
        <end position="530"/>
    </location>
</feature>
<evidence type="ECO:0000256" key="3">
    <source>
        <dbReference type="ARBA" id="ARBA00022536"/>
    </source>
</evidence>
<sequence length="530" mass="59587">MIHFILCCLIFYSAVNANDDHMSSILPHWGTYSFKSFEHMDNADFRRFKDGFPPGIYGSSLIPLGVWFHLQLNSSFNESFARPYGLRLQFISFMDMIQQCDESKYPRCSWSYFLGLLFPSAYFPDLRKLLRLNVTDAYVAHAITGGRCYPFKSVDQMRVIYLYHMCQLYESKRNKSNETYGDIQQLCPNQCTNRPCNRIPGAVKGSCQSTGIHTGDFKCDCEAGLEWEDGTAACQPKNDCADICNMNTTEACLFNRTAGLAVCVCNDGYMGYNCSQKFDPCVLGTAPNARGLNVGPIVPSGYDACGVTLDGRNRCNKLSDFTYQCTCHPAYTRDLNLPYDNCLKPIDSCDKRICIHGQCTTSPDLITSKCDCEEEWTGERCDLPAGRWSLWTEWSRCEPTCGPARHRRRERMCMSDEETDCIGPVEEVRKCAEDDGCFTDVAVEEETWIDFMAWTNKSMMITMAYIGALGITLSIIGCCKRRRSPSRKGSSDSSDTVRSAVKSKRSSMKQPPQEPLPDTSTGSSDQSASK</sequence>
<keyword evidence="3 6" id="KW-0245">EGF-like domain</keyword>
<feature type="domain" description="EGF-like" evidence="10">
    <location>
        <begin position="345"/>
        <end position="382"/>
    </location>
</feature>
<dbReference type="PANTHER" id="PTHR10740:SF14">
    <property type="entry name" value="EGF-LIKE DOMAIN-CONTAINING PROTEIN"/>
    <property type="match status" value="1"/>
</dbReference>
<keyword evidence="2" id="KW-0964">Secreted</keyword>
<comment type="subcellular location">
    <subcellularLocation>
        <location evidence="1">Secreted</location>
    </subcellularLocation>
</comment>
<evidence type="ECO:0000256" key="6">
    <source>
        <dbReference type="PROSITE-ProRule" id="PRU00076"/>
    </source>
</evidence>
<reference evidence="11" key="1">
    <citation type="submission" date="2024-06" db="EMBL/GenBank/DDBJ databases">
        <authorList>
            <person name="Liu X."/>
            <person name="Lenzi L."/>
            <person name="Haldenby T S."/>
            <person name="Uol C."/>
        </authorList>
    </citation>
    <scope>NUCLEOTIDE SEQUENCE</scope>
</reference>
<keyword evidence="4 9" id="KW-0732">Signal</keyword>
<organism evidence="11 12">
    <name type="scientific">Calicophoron daubneyi</name>
    <name type="common">Rumen fluke</name>
    <name type="synonym">Paramphistomum daubneyi</name>
    <dbReference type="NCBI Taxonomy" id="300641"/>
    <lineage>
        <taxon>Eukaryota</taxon>
        <taxon>Metazoa</taxon>
        <taxon>Spiralia</taxon>
        <taxon>Lophotrochozoa</taxon>
        <taxon>Platyhelminthes</taxon>
        <taxon>Trematoda</taxon>
        <taxon>Digenea</taxon>
        <taxon>Plagiorchiida</taxon>
        <taxon>Pronocephalata</taxon>
        <taxon>Paramphistomoidea</taxon>
        <taxon>Paramphistomidae</taxon>
        <taxon>Calicophoron</taxon>
    </lineage>
</organism>
<evidence type="ECO:0000256" key="8">
    <source>
        <dbReference type="SAM" id="Phobius"/>
    </source>
</evidence>
<dbReference type="PROSITE" id="PS01186">
    <property type="entry name" value="EGF_2"/>
    <property type="match status" value="1"/>
</dbReference>
<feature type="signal peptide" evidence="9">
    <location>
        <begin position="1"/>
        <end position="17"/>
    </location>
</feature>
<dbReference type="EMBL" id="CAXLJL010000978">
    <property type="protein sequence ID" value="CAL5142192.1"/>
    <property type="molecule type" value="Genomic_DNA"/>
</dbReference>
<dbReference type="GO" id="GO:0008284">
    <property type="term" value="P:positive regulation of cell population proliferation"/>
    <property type="evidence" value="ECO:0007669"/>
    <property type="project" value="TreeGrafter"/>
</dbReference>
<comment type="caution">
    <text evidence="6">Lacks conserved residue(s) required for the propagation of feature annotation.</text>
</comment>
<dbReference type="PROSITE" id="PS50092">
    <property type="entry name" value="TSP1"/>
    <property type="match status" value="1"/>
</dbReference>
<dbReference type="InterPro" id="IPR000742">
    <property type="entry name" value="EGF"/>
</dbReference>
<gene>
    <name evidence="11" type="ORF">CDAUBV1_LOCUS17454</name>
</gene>
<keyword evidence="8" id="KW-0472">Membrane</keyword>
<dbReference type="Proteomes" id="UP001497525">
    <property type="component" value="Unassembled WGS sequence"/>
</dbReference>
<evidence type="ECO:0000313" key="11">
    <source>
        <dbReference type="EMBL" id="CAL5142192.1"/>
    </source>
</evidence>
<evidence type="ECO:0000256" key="4">
    <source>
        <dbReference type="ARBA" id="ARBA00022729"/>
    </source>
</evidence>
<evidence type="ECO:0000256" key="2">
    <source>
        <dbReference type="ARBA" id="ARBA00022525"/>
    </source>
</evidence>
<evidence type="ECO:0000313" key="12">
    <source>
        <dbReference type="Proteomes" id="UP001497525"/>
    </source>
</evidence>
<proteinExistence type="predicted"/>
<dbReference type="Gene3D" id="2.20.100.10">
    <property type="entry name" value="Thrombospondin type-1 (TSP1) repeat"/>
    <property type="match status" value="1"/>
</dbReference>
<dbReference type="SMART" id="SM00181">
    <property type="entry name" value="EGF"/>
    <property type="match status" value="3"/>
</dbReference>
<dbReference type="InterPro" id="IPR036383">
    <property type="entry name" value="TSP1_rpt_sf"/>
</dbReference>
<comment type="caution">
    <text evidence="11">The sequence shown here is derived from an EMBL/GenBank/DDBJ whole genome shotgun (WGS) entry which is preliminary data.</text>
</comment>
<dbReference type="GO" id="GO:0007173">
    <property type="term" value="P:epidermal growth factor receptor signaling pathway"/>
    <property type="evidence" value="ECO:0007669"/>
    <property type="project" value="TreeGrafter"/>
</dbReference>
<dbReference type="PANTHER" id="PTHR10740">
    <property type="entry name" value="TRANSFORMING GROWTH FACTOR ALPHA"/>
    <property type="match status" value="1"/>
</dbReference>
<feature type="chain" id="PRO_5043774662" description="EGF-like domain-containing protein" evidence="9">
    <location>
        <begin position="18"/>
        <end position="530"/>
    </location>
</feature>
<accession>A0AAV2TXV1</accession>
<dbReference type="SMART" id="SM00209">
    <property type="entry name" value="TSP1"/>
    <property type="match status" value="1"/>
</dbReference>
<evidence type="ECO:0000256" key="7">
    <source>
        <dbReference type="SAM" id="MobiDB-lite"/>
    </source>
</evidence>
<feature type="disulfide bond" evidence="6">
    <location>
        <begin position="349"/>
        <end position="359"/>
    </location>
</feature>